<dbReference type="Proteomes" id="UP001290455">
    <property type="component" value="Unassembled WGS sequence"/>
</dbReference>
<keyword evidence="3" id="KW-1003">Cell membrane</keyword>
<accession>A0ABU5IUW9</accession>
<evidence type="ECO:0000256" key="8">
    <source>
        <dbReference type="ARBA" id="ARBA00022777"/>
    </source>
</evidence>
<keyword evidence="14" id="KW-1208">Phospholipid metabolism</keyword>
<feature type="transmembrane region" description="Helical" evidence="15">
    <location>
        <begin position="62"/>
        <end position="81"/>
    </location>
</feature>
<evidence type="ECO:0000256" key="12">
    <source>
        <dbReference type="ARBA" id="ARBA00023136"/>
    </source>
</evidence>
<name>A0ABU5IUW9_9BACI</name>
<keyword evidence="7" id="KW-0547">Nucleotide-binding</keyword>
<evidence type="ECO:0000256" key="7">
    <source>
        <dbReference type="ARBA" id="ARBA00022741"/>
    </source>
</evidence>
<evidence type="ECO:0000313" key="16">
    <source>
        <dbReference type="EMBL" id="MDZ5470947.1"/>
    </source>
</evidence>
<evidence type="ECO:0000256" key="4">
    <source>
        <dbReference type="ARBA" id="ARBA00022516"/>
    </source>
</evidence>
<proteinExistence type="inferred from homology"/>
<dbReference type="InterPro" id="IPR036945">
    <property type="entry name" value="DAGK_sf"/>
</dbReference>
<evidence type="ECO:0000256" key="5">
    <source>
        <dbReference type="ARBA" id="ARBA00022679"/>
    </source>
</evidence>
<keyword evidence="13" id="KW-0594">Phospholipid biosynthesis</keyword>
<keyword evidence="11" id="KW-0443">Lipid metabolism</keyword>
<dbReference type="EC" id="2.7.1.-" evidence="16"/>
<keyword evidence="9" id="KW-0067">ATP-binding</keyword>
<evidence type="ECO:0000256" key="9">
    <source>
        <dbReference type="ARBA" id="ARBA00022840"/>
    </source>
</evidence>
<dbReference type="EMBL" id="JAXOFX010000002">
    <property type="protein sequence ID" value="MDZ5470947.1"/>
    <property type="molecule type" value="Genomic_DNA"/>
</dbReference>
<geneLocation type="plasmid" evidence="16">
    <name>unnamed</name>
</geneLocation>
<evidence type="ECO:0000256" key="6">
    <source>
        <dbReference type="ARBA" id="ARBA00022692"/>
    </source>
</evidence>
<gene>
    <name evidence="16" type="ORF">SM124_04185</name>
</gene>
<keyword evidence="17" id="KW-1185">Reference proteome</keyword>
<organism evidence="16 17">
    <name type="scientific">Robertmurraya mangrovi</name>
    <dbReference type="NCBI Taxonomy" id="3098077"/>
    <lineage>
        <taxon>Bacteria</taxon>
        <taxon>Bacillati</taxon>
        <taxon>Bacillota</taxon>
        <taxon>Bacilli</taxon>
        <taxon>Bacillales</taxon>
        <taxon>Bacillaceae</taxon>
        <taxon>Robertmurraya</taxon>
    </lineage>
</organism>
<evidence type="ECO:0000256" key="11">
    <source>
        <dbReference type="ARBA" id="ARBA00023098"/>
    </source>
</evidence>
<protein>
    <submittedName>
        <fullName evidence="16">Diacylglycerol kinase family protein</fullName>
        <ecNumber evidence="16">2.7.1.-</ecNumber>
    </submittedName>
</protein>
<dbReference type="CDD" id="cd14265">
    <property type="entry name" value="UDPK_IM_like"/>
    <property type="match status" value="1"/>
</dbReference>
<evidence type="ECO:0000256" key="14">
    <source>
        <dbReference type="ARBA" id="ARBA00023264"/>
    </source>
</evidence>
<keyword evidence="10 15" id="KW-1133">Transmembrane helix</keyword>
<dbReference type="Pfam" id="PF01219">
    <property type="entry name" value="DAGK_prokar"/>
    <property type="match status" value="1"/>
</dbReference>
<dbReference type="Gene3D" id="1.10.287.3610">
    <property type="match status" value="1"/>
</dbReference>
<keyword evidence="5 16" id="KW-0808">Transferase</keyword>
<evidence type="ECO:0000256" key="10">
    <source>
        <dbReference type="ARBA" id="ARBA00022989"/>
    </source>
</evidence>
<comment type="similarity">
    <text evidence="2">Belongs to the bacterial diacylglycerol kinase family.</text>
</comment>
<keyword evidence="4" id="KW-0444">Lipid biosynthesis</keyword>
<keyword evidence="16" id="KW-0614">Plasmid</keyword>
<evidence type="ECO:0000256" key="3">
    <source>
        <dbReference type="ARBA" id="ARBA00022475"/>
    </source>
</evidence>
<dbReference type="GO" id="GO:0016301">
    <property type="term" value="F:kinase activity"/>
    <property type="evidence" value="ECO:0007669"/>
    <property type="project" value="UniProtKB-KW"/>
</dbReference>
<reference evidence="16 17" key="1">
    <citation type="submission" date="2023-11" db="EMBL/GenBank/DDBJ databases">
        <title>Bacillus jintuensis, isolated from a mudflat on the Beibu Gulf coast.</title>
        <authorList>
            <person name="Li M."/>
        </authorList>
    </citation>
    <scope>NUCLEOTIDE SEQUENCE [LARGE SCALE GENOMIC DNA]</scope>
    <source>
        <strain evidence="16 17">31A1R</strain>
        <plasmid evidence="16">unnamed</plasmid>
    </source>
</reference>
<evidence type="ECO:0000256" key="1">
    <source>
        <dbReference type="ARBA" id="ARBA00004651"/>
    </source>
</evidence>
<keyword evidence="6 15" id="KW-0812">Transmembrane</keyword>
<comment type="caution">
    <text evidence="16">The sequence shown here is derived from an EMBL/GenBank/DDBJ whole genome shotgun (WGS) entry which is preliminary data.</text>
</comment>
<dbReference type="InterPro" id="IPR000829">
    <property type="entry name" value="DAGK"/>
</dbReference>
<keyword evidence="8 16" id="KW-0418">Kinase</keyword>
<feature type="transmembrane region" description="Helical" evidence="15">
    <location>
        <begin position="37"/>
        <end position="56"/>
    </location>
</feature>
<evidence type="ECO:0000256" key="2">
    <source>
        <dbReference type="ARBA" id="ARBA00005967"/>
    </source>
</evidence>
<dbReference type="RefSeq" id="WP_322445484.1">
    <property type="nucleotide sequence ID" value="NZ_JAXOFX010000002.1"/>
</dbReference>
<feature type="transmembrane region" description="Helical" evidence="15">
    <location>
        <begin position="102"/>
        <end position="123"/>
    </location>
</feature>
<evidence type="ECO:0000256" key="15">
    <source>
        <dbReference type="SAM" id="Phobius"/>
    </source>
</evidence>
<sequence length="132" mass="14745">MSSDYKDKRPFRSSGVLDSFKHALTGIFSAILHERNIQIHLVISFVVVVLGLFFRITPIEWILISFAIGGVISLELVNTAIERVVDLVTEEYHPLAKQAKDIAAGAVLIYALLSVIVGFIIFFPKLINMFLL</sequence>
<evidence type="ECO:0000313" key="17">
    <source>
        <dbReference type="Proteomes" id="UP001290455"/>
    </source>
</evidence>
<keyword evidence="12 15" id="KW-0472">Membrane</keyword>
<comment type="subcellular location">
    <subcellularLocation>
        <location evidence="1">Cell membrane</location>
        <topology evidence="1">Multi-pass membrane protein</topology>
    </subcellularLocation>
</comment>
<dbReference type="PROSITE" id="PS01069">
    <property type="entry name" value="DAGK_PROKAR"/>
    <property type="match status" value="1"/>
</dbReference>
<dbReference type="InterPro" id="IPR033717">
    <property type="entry name" value="UDPK"/>
</dbReference>
<dbReference type="PANTHER" id="PTHR34299">
    <property type="entry name" value="DIACYLGLYCEROL KINASE"/>
    <property type="match status" value="1"/>
</dbReference>
<dbReference type="PANTHER" id="PTHR34299:SF1">
    <property type="entry name" value="DIACYLGLYCEROL KINASE"/>
    <property type="match status" value="1"/>
</dbReference>
<evidence type="ECO:0000256" key="13">
    <source>
        <dbReference type="ARBA" id="ARBA00023209"/>
    </source>
</evidence>